<evidence type="ECO:0000256" key="3">
    <source>
        <dbReference type="ARBA" id="ARBA00047591"/>
    </source>
</evidence>
<dbReference type="EMBL" id="CAJMWS010000304">
    <property type="protein sequence ID" value="CAE6402408.1"/>
    <property type="molecule type" value="Genomic_DNA"/>
</dbReference>
<dbReference type="Gene3D" id="3.40.50.1820">
    <property type="entry name" value="alpha/beta hydrolase"/>
    <property type="match status" value="1"/>
</dbReference>
<accession>A0A8H2WTS1</accession>
<dbReference type="InterPro" id="IPR051218">
    <property type="entry name" value="Sec_MonoDiacylglyc_Lipase"/>
</dbReference>
<evidence type="ECO:0000313" key="7">
    <source>
        <dbReference type="Proteomes" id="UP000663846"/>
    </source>
</evidence>
<dbReference type="PANTHER" id="PTHR45856">
    <property type="entry name" value="ALPHA/BETA-HYDROLASES SUPERFAMILY PROTEIN"/>
    <property type="match status" value="1"/>
</dbReference>
<protein>
    <recommendedName>
        <fullName evidence="5">Fungal lipase-type domain-containing protein</fullName>
    </recommendedName>
</protein>
<gene>
    <name evidence="6" type="ORF">RDB_LOCUS57346</name>
</gene>
<feature type="domain" description="Fungal lipase-type" evidence="5">
    <location>
        <begin position="177"/>
        <end position="262"/>
    </location>
</feature>
<sequence>MAYNAHQQVFSLSLMTSVVREIKGTQAKIQSEVEKKLPEVLSRLPGWQIAWGPVVWKHRPDDSSSGPDHVLFVARHPHFALSNGERRETYVLAIAGSVTRYNWVTNNGRVNAVVDFHRWLERGITTPPQPDASPSPENCYIAIGTALGVYRLSTVAPPPSAVSPGVEIPAYWASFPESPNTRVILTGHSLGAALSSTLALGLLESRAFAKFSPSNILVYSTAGPAIGNLVFAKLFSKRFPKISGPRYEVWNSMIVNLRDPVSQAWCTSEKASPKQNMNNIPTIYGEPAIFDILVGVAVGRALANCSLITYMPLQAAWFEGTPPSSSPTSREEFLEIVWEQHTGEFLKLLEIKRPQVQVLTGEEMGLQRMSSLEVICSEPVISELIVQIEAQEGEENASEDYKCVQALSADFVE</sequence>
<dbReference type="SUPFAM" id="SSF53474">
    <property type="entry name" value="alpha/beta-Hydrolases"/>
    <property type="match status" value="1"/>
</dbReference>
<comment type="catalytic activity">
    <reaction evidence="3">
        <text>a diacylglycerol + H2O = a monoacylglycerol + a fatty acid + H(+)</text>
        <dbReference type="Rhea" id="RHEA:32731"/>
        <dbReference type="ChEBI" id="CHEBI:15377"/>
        <dbReference type="ChEBI" id="CHEBI:15378"/>
        <dbReference type="ChEBI" id="CHEBI:17408"/>
        <dbReference type="ChEBI" id="CHEBI:18035"/>
        <dbReference type="ChEBI" id="CHEBI:28868"/>
    </reaction>
</comment>
<dbReference type="GO" id="GO:0006629">
    <property type="term" value="P:lipid metabolic process"/>
    <property type="evidence" value="ECO:0007669"/>
    <property type="project" value="InterPro"/>
</dbReference>
<dbReference type="Pfam" id="PF01764">
    <property type="entry name" value="Lipase_3"/>
    <property type="match status" value="1"/>
</dbReference>
<evidence type="ECO:0000256" key="1">
    <source>
        <dbReference type="ARBA" id="ARBA00023157"/>
    </source>
</evidence>
<reference evidence="6" key="1">
    <citation type="submission" date="2021-01" db="EMBL/GenBank/DDBJ databases">
        <authorList>
            <person name="Kaushik A."/>
        </authorList>
    </citation>
    <scope>NUCLEOTIDE SEQUENCE</scope>
    <source>
        <strain evidence="6">AG1-1C</strain>
    </source>
</reference>
<dbReference type="AlphaFoldDB" id="A0A8H2WTS1"/>
<comment type="catalytic activity">
    <reaction evidence="4">
        <text>a monoacylglycerol + H2O = glycerol + a fatty acid + H(+)</text>
        <dbReference type="Rhea" id="RHEA:15245"/>
        <dbReference type="ChEBI" id="CHEBI:15377"/>
        <dbReference type="ChEBI" id="CHEBI:15378"/>
        <dbReference type="ChEBI" id="CHEBI:17408"/>
        <dbReference type="ChEBI" id="CHEBI:17754"/>
        <dbReference type="ChEBI" id="CHEBI:28868"/>
    </reaction>
</comment>
<name>A0A8H2WTS1_9AGAM</name>
<proteinExistence type="inferred from homology"/>
<comment type="caution">
    <text evidence="6">The sequence shown here is derived from an EMBL/GenBank/DDBJ whole genome shotgun (WGS) entry which is preliminary data.</text>
</comment>
<dbReference type="InterPro" id="IPR002921">
    <property type="entry name" value="Fungal_lipase-type"/>
</dbReference>
<evidence type="ECO:0000256" key="2">
    <source>
        <dbReference type="ARBA" id="ARBA00043996"/>
    </source>
</evidence>
<evidence type="ECO:0000256" key="4">
    <source>
        <dbReference type="ARBA" id="ARBA00048461"/>
    </source>
</evidence>
<dbReference type="Proteomes" id="UP000663846">
    <property type="component" value="Unassembled WGS sequence"/>
</dbReference>
<evidence type="ECO:0000313" key="6">
    <source>
        <dbReference type="EMBL" id="CAE6402408.1"/>
    </source>
</evidence>
<comment type="similarity">
    <text evidence="2">Belongs to the AB hydrolase superfamily. Lipase family. Class 3 subfamily.</text>
</comment>
<dbReference type="InterPro" id="IPR029058">
    <property type="entry name" value="AB_hydrolase_fold"/>
</dbReference>
<evidence type="ECO:0000259" key="5">
    <source>
        <dbReference type="Pfam" id="PF01764"/>
    </source>
</evidence>
<keyword evidence="1" id="KW-1015">Disulfide bond</keyword>
<organism evidence="6 7">
    <name type="scientific">Rhizoctonia solani</name>
    <dbReference type="NCBI Taxonomy" id="456999"/>
    <lineage>
        <taxon>Eukaryota</taxon>
        <taxon>Fungi</taxon>
        <taxon>Dikarya</taxon>
        <taxon>Basidiomycota</taxon>
        <taxon>Agaricomycotina</taxon>
        <taxon>Agaricomycetes</taxon>
        <taxon>Cantharellales</taxon>
        <taxon>Ceratobasidiaceae</taxon>
        <taxon>Rhizoctonia</taxon>
    </lineage>
</organism>
<dbReference type="PANTHER" id="PTHR45856:SF24">
    <property type="entry name" value="FUNGAL LIPASE-LIKE DOMAIN-CONTAINING PROTEIN"/>
    <property type="match status" value="1"/>
</dbReference>